<dbReference type="EMBL" id="BK014952">
    <property type="protein sequence ID" value="DAD84129.1"/>
    <property type="molecule type" value="Genomic_DNA"/>
</dbReference>
<accession>A0A8S5MP88</accession>
<reference evidence="1" key="1">
    <citation type="journal article" date="2021" name="Proc. Natl. Acad. Sci. U.S.A.">
        <title>A Catalog of Tens of Thousands of Viruses from Human Metagenomes Reveals Hidden Associations with Chronic Diseases.</title>
        <authorList>
            <person name="Tisza M.J."/>
            <person name="Buck C.B."/>
        </authorList>
    </citation>
    <scope>NUCLEOTIDE SEQUENCE</scope>
    <source>
        <strain evidence="1">CtoqT5</strain>
    </source>
</reference>
<protein>
    <submittedName>
        <fullName evidence="1">Uncharacterized protein</fullName>
    </submittedName>
</protein>
<evidence type="ECO:0000313" key="1">
    <source>
        <dbReference type="EMBL" id="DAD84129.1"/>
    </source>
</evidence>
<sequence>MNPILQNAKIGQVLPMVGQIKQMMSMIQAAQDPMGAFNQMSQNDPRIKEVMDMVKGKNPEQVFYDKCKEMNINPDVILGMLR</sequence>
<name>A0A8S5MP88_9CAUD</name>
<proteinExistence type="predicted"/>
<organism evidence="1">
    <name type="scientific">Podoviridae sp. ctoqT5</name>
    <dbReference type="NCBI Taxonomy" id="2826577"/>
    <lineage>
        <taxon>Viruses</taxon>
        <taxon>Duplodnaviria</taxon>
        <taxon>Heunggongvirae</taxon>
        <taxon>Uroviricota</taxon>
        <taxon>Caudoviricetes</taxon>
    </lineage>
</organism>